<dbReference type="SMART" id="SM00175">
    <property type="entry name" value="RAB"/>
    <property type="match status" value="1"/>
</dbReference>
<dbReference type="SMART" id="SM00174">
    <property type="entry name" value="RHO"/>
    <property type="match status" value="1"/>
</dbReference>
<comment type="caution">
    <text evidence="3">The sequence shown here is derived from an EMBL/GenBank/DDBJ whole genome shotgun (WGS) entry which is preliminary data.</text>
</comment>
<dbReference type="GO" id="GO:0016020">
    <property type="term" value="C:membrane"/>
    <property type="evidence" value="ECO:0007669"/>
    <property type="project" value="InterPro"/>
</dbReference>
<keyword evidence="1" id="KW-0547">Nucleotide-binding</keyword>
<organism evidence="3 4">
    <name type="scientific">Intoshia linei</name>
    <dbReference type="NCBI Taxonomy" id="1819745"/>
    <lineage>
        <taxon>Eukaryota</taxon>
        <taxon>Metazoa</taxon>
        <taxon>Spiralia</taxon>
        <taxon>Lophotrochozoa</taxon>
        <taxon>Mesozoa</taxon>
        <taxon>Orthonectida</taxon>
        <taxon>Rhopaluridae</taxon>
        <taxon>Intoshia</taxon>
    </lineage>
</organism>
<keyword evidence="2" id="KW-0342">GTP-binding</keyword>
<dbReference type="Gene3D" id="3.40.50.300">
    <property type="entry name" value="P-loop containing nucleotide triphosphate hydrolases"/>
    <property type="match status" value="1"/>
</dbReference>
<dbReference type="EMBL" id="LWCA01000755">
    <property type="protein sequence ID" value="OAF67058.1"/>
    <property type="molecule type" value="Genomic_DNA"/>
</dbReference>
<dbReference type="InterPro" id="IPR001806">
    <property type="entry name" value="Small_GTPase"/>
</dbReference>
<protein>
    <submittedName>
        <fullName evidence="3">Ras-related protein Rap-2a</fullName>
    </submittedName>
</protein>
<dbReference type="NCBIfam" id="TIGR00231">
    <property type="entry name" value="small_GTP"/>
    <property type="match status" value="1"/>
</dbReference>
<name>A0A177AYH9_9BILA</name>
<proteinExistence type="predicted"/>
<dbReference type="PROSITE" id="PS51419">
    <property type="entry name" value="RAB"/>
    <property type="match status" value="1"/>
</dbReference>
<evidence type="ECO:0000256" key="1">
    <source>
        <dbReference type="ARBA" id="ARBA00022741"/>
    </source>
</evidence>
<dbReference type="PROSITE" id="PS51421">
    <property type="entry name" value="RAS"/>
    <property type="match status" value="1"/>
</dbReference>
<evidence type="ECO:0000313" key="3">
    <source>
        <dbReference type="EMBL" id="OAF67058.1"/>
    </source>
</evidence>
<dbReference type="FunFam" id="3.40.50.300:FF:001423">
    <property type="entry name" value="Ras family GTPase"/>
    <property type="match status" value="1"/>
</dbReference>
<dbReference type="SMART" id="SM00176">
    <property type="entry name" value="RAN"/>
    <property type="match status" value="1"/>
</dbReference>
<dbReference type="PANTHER" id="PTHR24070">
    <property type="entry name" value="RAS, DI-RAS, AND RHEB FAMILY MEMBERS OF SMALL GTPASE SUPERFAMILY"/>
    <property type="match status" value="1"/>
</dbReference>
<dbReference type="Proteomes" id="UP000078046">
    <property type="component" value="Unassembled WGS sequence"/>
</dbReference>
<sequence>MLYLKTVILGSGGVGKSAITYRYINQSFHEKYDPTIEDHYKKSHDKDTIMEVIDTAGTEQFTAMRDLYMKTGNIFILVYTITSRITFKDIELLMLSLKRIIKEENKNDALIIIIGNKCDLQNEREVSTSEGEAYALKHDCIFYETSAKNNINIHELFQRIVDEKKAILPKKSDKKSRKCPCVVI</sequence>
<dbReference type="InterPro" id="IPR020849">
    <property type="entry name" value="Small_GTPase_Ras-type"/>
</dbReference>
<keyword evidence="4" id="KW-1185">Reference proteome</keyword>
<accession>A0A177AYH9</accession>
<gene>
    <name evidence="3" type="ORF">A3Q56_05190</name>
</gene>
<dbReference type="GO" id="GO:0003924">
    <property type="term" value="F:GTPase activity"/>
    <property type="evidence" value="ECO:0007669"/>
    <property type="project" value="InterPro"/>
</dbReference>
<dbReference type="SUPFAM" id="SSF52540">
    <property type="entry name" value="P-loop containing nucleoside triphosphate hydrolases"/>
    <property type="match status" value="1"/>
</dbReference>
<dbReference type="CDD" id="cd00876">
    <property type="entry name" value="Ras"/>
    <property type="match status" value="1"/>
</dbReference>
<dbReference type="OrthoDB" id="5976022at2759"/>
<dbReference type="Pfam" id="PF00071">
    <property type="entry name" value="Ras"/>
    <property type="match status" value="1"/>
</dbReference>
<dbReference type="InterPro" id="IPR027417">
    <property type="entry name" value="P-loop_NTPase"/>
</dbReference>
<dbReference type="GO" id="GO:0007165">
    <property type="term" value="P:signal transduction"/>
    <property type="evidence" value="ECO:0007669"/>
    <property type="project" value="InterPro"/>
</dbReference>
<dbReference type="InterPro" id="IPR005225">
    <property type="entry name" value="Small_GTP-bd"/>
</dbReference>
<dbReference type="GO" id="GO:0005525">
    <property type="term" value="F:GTP binding"/>
    <property type="evidence" value="ECO:0007669"/>
    <property type="project" value="UniProtKB-KW"/>
</dbReference>
<evidence type="ECO:0000256" key="2">
    <source>
        <dbReference type="ARBA" id="ARBA00023134"/>
    </source>
</evidence>
<dbReference type="SMART" id="SM00173">
    <property type="entry name" value="RAS"/>
    <property type="match status" value="1"/>
</dbReference>
<evidence type="ECO:0000313" key="4">
    <source>
        <dbReference type="Proteomes" id="UP000078046"/>
    </source>
</evidence>
<reference evidence="3 4" key="1">
    <citation type="submission" date="2016-04" db="EMBL/GenBank/DDBJ databases">
        <title>The genome of Intoshia linei affirms orthonectids as highly simplified spiralians.</title>
        <authorList>
            <person name="Mikhailov K.V."/>
            <person name="Slusarev G.S."/>
            <person name="Nikitin M.A."/>
            <person name="Logacheva M.D."/>
            <person name="Penin A."/>
            <person name="Aleoshin V."/>
            <person name="Panchin Y.V."/>
        </authorList>
    </citation>
    <scope>NUCLEOTIDE SEQUENCE [LARGE SCALE GENOMIC DNA]</scope>
    <source>
        <strain evidence="3">Intl2013</strain>
        <tissue evidence="3">Whole animal</tissue>
    </source>
</reference>
<dbReference type="PRINTS" id="PR00449">
    <property type="entry name" value="RASTRNSFRMNG"/>
</dbReference>
<dbReference type="AlphaFoldDB" id="A0A177AYH9"/>